<evidence type="ECO:0000259" key="2">
    <source>
        <dbReference type="Pfam" id="PF18998"/>
    </source>
</evidence>
<dbReference type="EMBL" id="JADIMZ010000101">
    <property type="protein sequence ID" value="MBO8432993.1"/>
    <property type="molecule type" value="Genomic_DNA"/>
</dbReference>
<dbReference type="InterPro" id="IPR013783">
    <property type="entry name" value="Ig-like_fold"/>
</dbReference>
<feature type="domain" description="Secretion system C-terminal sorting" evidence="1">
    <location>
        <begin position="525"/>
        <end position="596"/>
    </location>
</feature>
<accession>A0A9D9DT07</accession>
<dbReference type="InterPro" id="IPR026444">
    <property type="entry name" value="Secre_tail"/>
</dbReference>
<dbReference type="NCBIfam" id="TIGR04183">
    <property type="entry name" value="Por_Secre_tail"/>
    <property type="match status" value="1"/>
</dbReference>
<comment type="caution">
    <text evidence="3">The sequence shown here is derived from an EMBL/GenBank/DDBJ whole genome shotgun (WGS) entry which is preliminary data.</text>
</comment>
<gene>
    <name evidence="3" type="ORF">IAB08_06845</name>
</gene>
<reference evidence="3" key="1">
    <citation type="submission" date="2020-10" db="EMBL/GenBank/DDBJ databases">
        <authorList>
            <person name="Gilroy R."/>
        </authorList>
    </citation>
    <scope>NUCLEOTIDE SEQUENCE</scope>
    <source>
        <strain evidence="3">2889</strain>
    </source>
</reference>
<reference evidence="3" key="2">
    <citation type="journal article" date="2021" name="PeerJ">
        <title>Extensive microbial diversity within the chicken gut microbiome revealed by metagenomics and culture.</title>
        <authorList>
            <person name="Gilroy R."/>
            <person name="Ravi A."/>
            <person name="Getino M."/>
            <person name="Pursley I."/>
            <person name="Horton D.L."/>
            <person name="Alikhan N.F."/>
            <person name="Baker D."/>
            <person name="Gharbi K."/>
            <person name="Hall N."/>
            <person name="Watson M."/>
            <person name="Adriaenssens E.M."/>
            <person name="Foster-Nyarko E."/>
            <person name="Jarju S."/>
            <person name="Secka A."/>
            <person name="Antonio M."/>
            <person name="Oren A."/>
            <person name="Chaudhuri R.R."/>
            <person name="La Ragione R."/>
            <person name="Hildebrand F."/>
            <person name="Pallen M.J."/>
        </authorList>
    </citation>
    <scope>NUCLEOTIDE SEQUENCE</scope>
    <source>
        <strain evidence="3">2889</strain>
    </source>
</reference>
<feature type="domain" description="Bacterial repeat" evidence="2">
    <location>
        <begin position="441"/>
        <end position="512"/>
    </location>
</feature>
<dbReference type="Proteomes" id="UP000823612">
    <property type="component" value="Unassembled WGS sequence"/>
</dbReference>
<proteinExistence type="predicted"/>
<dbReference type="InterPro" id="IPR044060">
    <property type="entry name" value="Bacterial_rp_domain"/>
</dbReference>
<organism evidence="3 4">
    <name type="scientific">Candidatus Pullibacteroides excrementavium</name>
    <dbReference type="NCBI Taxonomy" id="2840905"/>
    <lineage>
        <taxon>Bacteria</taxon>
        <taxon>Pseudomonadati</taxon>
        <taxon>Bacteroidota</taxon>
        <taxon>Bacteroidia</taxon>
        <taxon>Bacteroidales</taxon>
        <taxon>Candidatus Pullibacteroides</taxon>
    </lineage>
</organism>
<feature type="domain" description="Bacterial repeat" evidence="2">
    <location>
        <begin position="361"/>
        <end position="432"/>
    </location>
</feature>
<protein>
    <submittedName>
        <fullName evidence="3">T9SS type A sorting domain-containing protein</fullName>
    </submittedName>
</protein>
<evidence type="ECO:0000313" key="3">
    <source>
        <dbReference type="EMBL" id="MBO8432993.1"/>
    </source>
</evidence>
<dbReference type="Pfam" id="PF18998">
    <property type="entry name" value="Flg_new_2"/>
    <property type="match status" value="2"/>
</dbReference>
<evidence type="ECO:0000313" key="4">
    <source>
        <dbReference type="Proteomes" id="UP000823612"/>
    </source>
</evidence>
<dbReference type="Gene3D" id="2.60.40.10">
    <property type="entry name" value="Immunoglobulins"/>
    <property type="match status" value="1"/>
</dbReference>
<name>A0A9D9DT07_9BACT</name>
<sequence length="598" mass="67019">MVFKTECGLIDEFPMTESFEDFGNGCWTTLGYTGGQLDEDCRWEASSSNSWYFAPYTNGAFDGTYSLLYSSYYHDPNSYGELYSPEMDMGDADFSALSFYWWNSNPCDGSSSAYESGTTSWIYVYYTMDGSEYVLSDSIKACGCGQTGKDAWMYYERLLPITHKGYKIRAVGSWGNSEIQIDQVRVKAFDSVDVPAVGALSQETDLNDVRLRWGGVPASQDSLFQLWNYIVYRNDVAIDTVFDTVYVDEELPVGNFTYYVAAVYQSGLVSETNTVDVAIADMTVYTVRLSVNLPEARLSLDTGVYNRAAGQVFEVEALPEENRLVFEHWLIDGQETVDSLVLHRVVEADLSVLAVFDYVEYPVSVSREGQGELNWEGDSVARAGSEWQLEATAAEHWLFSHWVVNGDSSTYLSFMLDFVLETSMEIKAVFVEEEEPQPEMYTLTITKVGEGETTPSTGEYTYEAGSNVELKAVAAENWHFVAWVVGQDSVRAADTAIVMTGDLAVTAVFVENLSNENPAACQFRIYPNPAWQNFVVASDEMILRLEVFDAAGRLVFRRENVNTDRLDVDVSAWPDGVYFVLVSDSKRQSAVRRMVVGR</sequence>
<evidence type="ECO:0000259" key="1">
    <source>
        <dbReference type="Pfam" id="PF18962"/>
    </source>
</evidence>
<dbReference type="AlphaFoldDB" id="A0A9D9DT07"/>
<dbReference type="Pfam" id="PF18962">
    <property type="entry name" value="Por_Secre_tail"/>
    <property type="match status" value="1"/>
</dbReference>